<accession>A0A919SU85</accession>
<name>A0A919SU85_9ACTN</name>
<organism evidence="2 3">
    <name type="scientific">Winogradskya consettensis</name>
    <dbReference type="NCBI Taxonomy" id="113560"/>
    <lineage>
        <taxon>Bacteria</taxon>
        <taxon>Bacillati</taxon>
        <taxon>Actinomycetota</taxon>
        <taxon>Actinomycetes</taxon>
        <taxon>Micromonosporales</taxon>
        <taxon>Micromonosporaceae</taxon>
        <taxon>Winogradskya</taxon>
    </lineage>
</organism>
<evidence type="ECO:0000256" key="1">
    <source>
        <dbReference type="SAM" id="Phobius"/>
    </source>
</evidence>
<gene>
    <name evidence="2" type="ORF">Aco04nite_53750</name>
</gene>
<evidence type="ECO:0000313" key="3">
    <source>
        <dbReference type="Proteomes" id="UP000680865"/>
    </source>
</evidence>
<reference evidence="2" key="1">
    <citation type="submission" date="2021-03" db="EMBL/GenBank/DDBJ databases">
        <title>Whole genome shotgun sequence of Actinoplanes consettensis NBRC 14913.</title>
        <authorList>
            <person name="Komaki H."/>
            <person name="Tamura T."/>
        </authorList>
    </citation>
    <scope>NUCLEOTIDE SEQUENCE</scope>
    <source>
        <strain evidence="2">NBRC 14913</strain>
    </source>
</reference>
<keyword evidence="3" id="KW-1185">Reference proteome</keyword>
<proteinExistence type="predicted"/>
<dbReference type="RefSeq" id="WP_213000002.1">
    <property type="nucleotide sequence ID" value="NZ_BAAATW010000021.1"/>
</dbReference>
<protein>
    <submittedName>
        <fullName evidence="2">Uncharacterized protein</fullName>
    </submittedName>
</protein>
<dbReference type="EMBL" id="BOQP01000029">
    <property type="protein sequence ID" value="GIM77103.1"/>
    <property type="molecule type" value="Genomic_DNA"/>
</dbReference>
<feature type="transmembrane region" description="Helical" evidence="1">
    <location>
        <begin position="6"/>
        <end position="26"/>
    </location>
</feature>
<comment type="caution">
    <text evidence="2">The sequence shown here is derived from an EMBL/GenBank/DDBJ whole genome shotgun (WGS) entry which is preliminary data.</text>
</comment>
<keyword evidence="1" id="KW-0812">Transmembrane</keyword>
<keyword evidence="1" id="KW-0472">Membrane</keyword>
<feature type="transmembrane region" description="Helical" evidence="1">
    <location>
        <begin position="33"/>
        <end position="50"/>
    </location>
</feature>
<dbReference type="Proteomes" id="UP000680865">
    <property type="component" value="Unassembled WGS sequence"/>
</dbReference>
<evidence type="ECO:0000313" key="2">
    <source>
        <dbReference type="EMBL" id="GIM77103.1"/>
    </source>
</evidence>
<sequence length="171" mass="18181">MLKRDYALLMLGVEALAVVGVVYYLVMLDFMSLAWAASIAVALPAWVLAVKAPTTCGVTTQAGGQCSRPVNGLIFGCGRSSHTWAKFFSRFGWRRQSDPNAPDARSGRSVNGADGVEVVTVKIAEDWKSTAAFWLALTATLCAVISATVDATNFVKDQQPPRPPAAATTSN</sequence>
<dbReference type="AlphaFoldDB" id="A0A919SU85"/>
<keyword evidence="1" id="KW-1133">Transmembrane helix</keyword>